<dbReference type="Proteomes" id="UP001497535">
    <property type="component" value="Unassembled WGS sequence"/>
</dbReference>
<keyword evidence="2" id="KW-1185">Reference proteome</keyword>
<comment type="caution">
    <text evidence="1">The sequence shown here is derived from an EMBL/GenBank/DDBJ whole genome shotgun (WGS) entry which is preliminary data.</text>
</comment>
<evidence type="ECO:0000313" key="2">
    <source>
        <dbReference type="Proteomes" id="UP001497535"/>
    </source>
</evidence>
<dbReference type="EMBL" id="CAVMJV010000011">
    <property type="protein sequence ID" value="CAK5044404.1"/>
    <property type="molecule type" value="Genomic_DNA"/>
</dbReference>
<reference evidence="1" key="1">
    <citation type="submission" date="2023-11" db="EMBL/GenBank/DDBJ databases">
        <authorList>
            <person name="Poullet M."/>
        </authorList>
    </citation>
    <scope>NUCLEOTIDE SEQUENCE</scope>
    <source>
        <strain evidence="1">E1834</strain>
    </source>
</reference>
<evidence type="ECO:0000313" key="1">
    <source>
        <dbReference type="EMBL" id="CAK5044404.1"/>
    </source>
</evidence>
<accession>A0ACB0YFD9</accession>
<organism evidence="1 2">
    <name type="scientific">Meloidogyne enterolobii</name>
    <name type="common">Root-knot nematode worm</name>
    <name type="synonym">Meloidogyne mayaguensis</name>
    <dbReference type="NCBI Taxonomy" id="390850"/>
    <lineage>
        <taxon>Eukaryota</taxon>
        <taxon>Metazoa</taxon>
        <taxon>Ecdysozoa</taxon>
        <taxon>Nematoda</taxon>
        <taxon>Chromadorea</taxon>
        <taxon>Rhabditida</taxon>
        <taxon>Tylenchina</taxon>
        <taxon>Tylenchomorpha</taxon>
        <taxon>Tylenchoidea</taxon>
        <taxon>Meloidogynidae</taxon>
        <taxon>Meloidogyninae</taxon>
        <taxon>Meloidogyne</taxon>
    </lineage>
</organism>
<proteinExistence type="predicted"/>
<sequence length="139" mass="15861">METDGLGQTKHGRTRTDKTHTICVLCVCARPCFVSVPVRVLSIRVRLYFVCPSPSVLSVSFVLSVFVRVLCQNPFVLFVRPSVSIFLPFFSIFLSIYFNFVRISSVFCVRPRLLAKQPLRIFAVNEKRFRPSFGRAPDP</sequence>
<name>A0ACB0YFD9_MELEN</name>
<protein>
    <submittedName>
        <fullName evidence="1">Uncharacterized protein</fullName>
    </submittedName>
</protein>
<gene>
    <name evidence="1" type="ORF">MENTE1834_LOCUS11454</name>
</gene>